<evidence type="ECO:0000256" key="4">
    <source>
        <dbReference type="ARBA" id="ARBA00022617"/>
    </source>
</evidence>
<dbReference type="GO" id="GO:0004497">
    <property type="term" value="F:monooxygenase activity"/>
    <property type="evidence" value="ECO:0007669"/>
    <property type="project" value="UniProtKB-KW"/>
</dbReference>
<protein>
    <recommendedName>
        <fullName evidence="15">Cytochrome P450</fullName>
    </recommendedName>
</protein>
<dbReference type="InterPro" id="IPR002401">
    <property type="entry name" value="Cyt_P450_E_grp-I"/>
</dbReference>
<accession>A0A8H3IZJ0</accession>
<keyword evidence="8" id="KW-0560">Oxidoreductase</keyword>
<evidence type="ECO:0000313" key="13">
    <source>
        <dbReference type="EMBL" id="CAF9936830.1"/>
    </source>
</evidence>
<dbReference type="GO" id="GO:0016705">
    <property type="term" value="F:oxidoreductase activity, acting on paired donors, with incorporation or reduction of molecular oxygen"/>
    <property type="evidence" value="ECO:0007669"/>
    <property type="project" value="InterPro"/>
</dbReference>
<evidence type="ECO:0000256" key="1">
    <source>
        <dbReference type="ARBA" id="ARBA00001971"/>
    </source>
</evidence>
<sequence>MVYLFYRLALEPKQAEKIREEIRSIDSIFDPQSLKSLDHLNGAINEILRLHPSVPTGGYRESPPQGVEIAGQFIPGNTTIVAPRYTMGRRPRSPLPIVDKSFAHASEFVPERWYSKPEMVADKCAFTPFSIGRFACVGKGLALAELRFVTALLVSKYDITFAPGEDGIRCWRDMKDQFTAAPGKLELVFIPRER</sequence>
<proteinExistence type="inferred from homology"/>
<organism evidence="13 14">
    <name type="scientific">Imshaugia aleurites</name>
    <dbReference type="NCBI Taxonomy" id="172621"/>
    <lineage>
        <taxon>Eukaryota</taxon>
        <taxon>Fungi</taxon>
        <taxon>Dikarya</taxon>
        <taxon>Ascomycota</taxon>
        <taxon>Pezizomycotina</taxon>
        <taxon>Lecanoromycetes</taxon>
        <taxon>OSLEUM clade</taxon>
        <taxon>Lecanoromycetidae</taxon>
        <taxon>Lecanorales</taxon>
        <taxon>Lecanorineae</taxon>
        <taxon>Parmeliaceae</taxon>
        <taxon>Imshaugia</taxon>
    </lineage>
</organism>
<evidence type="ECO:0000256" key="8">
    <source>
        <dbReference type="ARBA" id="ARBA00023002"/>
    </source>
</evidence>
<keyword evidence="5" id="KW-0812">Transmembrane</keyword>
<evidence type="ECO:0000256" key="9">
    <source>
        <dbReference type="ARBA" id="ARBA00023004"/>
    </source>
</evidence>
<dbReference type="EMBL" id="CAJPDT010000094">
    <property type="protein sequence ID" value="CAF9936830.1"/>
    <property type="molecule type" value="Genomic_DNA"/>
</dbReference>
<dbReference type="PRINTS" id="PR00463">
    <property type="entry name" value="EP450I"/>
</dbReference>
<keyword evidence="6 12" id="KW-0479">Metal-binding</keyword>
<comment type="subcellular location">
    <subcellularLocation>
        <location evidence="2">Membrane</location>
    </subcellularLocation>
</comment>
<gene>
    <name evidence="13" type="ORF">IMSHALPRED_010917</name>
</gene>
<keyword evidence="14" id="KW-1185">Reference proteome</keyword>
<name>A0A8H3IZJ0_9LECA</name>
<dbReference type="PRINTS" id="PR00385">
    <property type="entry name" value="P450"/>
</dbReference>
<dbReference type="PANTHER" id="PTHR24305:SF112">
    <property type="entry name" value="L-ORNITHINE-N5-MONOOXYGENASE (EUROFUNG)"/>
    <property type="match status" value="1"/>
</dbReference>
<comment type="cofactor">
    <cofactor evidence="1 12">
        <name>heme</name>
        <dbReference type="ChEBI" id="CHEBI:30413"/>
    </cofactor>
</comment>
<evidence type="ECO:0000256" key="5">
    <source>
        <dbReference type="ARBA" id="ARBA00022692"/>
    </source>
</evidence>
<dbReference type="Proteomes" id="UP000664534">
    <property type="component" value="Unassembled WGS sequence"/>
</dbReference>
<dbReference type="SUPFAM" id="SSF48264">
    <property type="entry name" value="Cytochrome P450"/>
    <property type="match status" value="1"/>
</dbReference>
<comment type="similarity">
    <text evidence="3">Belongs to the cytochrome P450 family.</text>
</comment>
<dbReference type="InterPro" id="IPR036396">
    <property type="entry name" value="Cyt_P450_sf"/>
</dbReference>
<dbReference type="Gene3D" id="1.10.630.10">
    <property type="entry name" value="Cytochrome P450"/>
    <property type="match status" value="1"/>
</dbReference>
<evidence type="ECO:0000256" key="6">
    <source>
        <dbReference type="ARBA" id="ARBA00022723"/>
    </source>
</evidence>
<dbReference type="GO" id="GO:0020037">
    <property type="term" value="F:heme binding"/>
    <property type="evidence" value="ECO:0007669"/>
    <property type="project" value="InterPro"/>
</dbReference>
<dbReference type="InterPro" id="IPR001128">
    <property type="entry name" value="Cyt_P450"/>
</dbReference>
<evidence type="ECO:0000256" key="3">
    <source>
        <dbReference type="ARBA" id="ARBA00010617"/>
    </source>
</evidence>
<dbReference type="GO" id="GO:0005506">
    <property type="term" value="F:iron ion binding"/>
    <property type="evidence" value="ECO:0007669"/>
    <property type="project" value="InterPro"/>
</dbReference>
<comment type="caution">
    <text evidence="13">The sequence shown here is derived from an EMBL/GenBank/DDBJ whole genome shotgun (WGS) entry which is preliminary data.</text>
</comment>
<dbReference type="OrthoDB" id="6692864at2759"/>
<evidence type="ECO:0000256" key="12">
    <source>
        <dbReference type="PIRSR" id="PIRSR602401-1"/>
    </source>
</evidence>
<keyword evidence="7" id="KW-1133">Transmembrane helix</keyword>
<dbReference type="Pfam" id="PF00067">
    <property type="entry name" value="p450"/>
    <property type="match status" value="1"/>
</dbReference>
<evidence type="ECO:0000256" key="7">
    <source>
        <dbReference type="ARBA" id="ARBA00022989"/>
    </source>
</evidence>
<evidence type="ECO:0008006" key="15">
    <source>
        <dbReference type="Google" id="ProtNLM"/>
    </source>
</evidence>
<evidence type="ECO:0000256" key="10">
    <source>
        <dbReference type="ARBA" id="ARBA00023033"/>
    </source>
</evidence>
<keyword evidence="9 12" id="KW-0408">Iron</keyword>
<dbReference type="AlphaFoldDB" id="A0A8H3IZJ0"/>
<dbReference type="GO" id="GO:0016020">
    <property type="term" value="C:membrane"/>
    <property type="evidence" value="ECO:0007669"/>
    <property type="project" value="UniProtKB-SubCell"/>
</dbReference>
<evidence type="ECO:0000256" key="11">
    <source>
        <dbReference type="ARBA" id="ARBA00023136"/>
    </source>
</evidence>
<dbReference type="PANTHER" id="PTHR24305">
    <property type="entry name" value="CYTOCHROME P450"/>
    <property type="match status" value="1"/>
</dbReference>
<evidence type="ECO:0000256" key="2">
    <source>
        <dbReference type="ARBA" id="ARBA00004370"/>
    </source>
</evidence>
<feature type="binding site" description="axial binding residue" evidence="12">
    <location>
        <position position="136"/>
    </location>
    <ligand>
        <name>heme</name>
        <dbReference type="ChEBI" id="CHEBI:30413"/>
    </ligand>
    <ligandPart>
        <name>Fe</name>
        <dbReference type="ChEBI" id="CHEBI:18248"/>
    </ligandPart>
</feature>
<keyword evidence="10" id="KW-0503">Monooxygenase</keyword>
<keyword evidence="4 12" id="KW-0349">Heme</keyword>
<dbReference type="InterPro" id="IPR050121">
    <property type="entry name" value="Cytochrome_P450_monoxygenase"/>
</dbReference>
<keyword evidence="11" id="KW-0472">Membrane</keyword>
<evidence type="ECO:0000313" key="14">
    <source>
        <dbReference type="Proteomes" id="UP000664534"/>
    </source>
</evidence>
<reference evidence="13" key="1">
    <citation type="submission" date="2021-03" db="EMBL/GenBank/DDBJ databases">
        <authorList>
            <person name="Tagirdzhanova G."/>
        </authorList>
    </citation>
    <scope>NUCLEOTIDE SEQUENCE</scope>
</reference>